<accession>A0A0L0H8C3</accession>
<dbReference type="VEuPathDB" id="FungiDB:SPPG_06769"/>
<evidence type="ECO:0000256" key="3">
    <source>
        <dbReference type="ARBA" id="ARBA00009045"/>
    </source>
</evidence>
<evidence type="ECO:0000256" key="2">
    <source>
        <dbReference type="ARBA" id="ARBA00004141"/>
    </source>
</evidence>
<dbReference type="Pfam" id="PF01694">
    <property type="entry name" value="Rhomboid"/>
    <property type="match status" value="1"/>
</dbReference>
<dbReference type="PANTHER" id="PTHR22936:SF69">
    <property type="entry name" value="RHOMBOID-LIKE PROTEIN"/>
    <property type="match status" value="1"/>
</dbReference>
<keyword evidence="5 10" id="KW-0812">Transmembrane</keyword>
<evidence type="ECO:0000313" key="14">
    <source>
        <dbReference type="Proteomes" id="UP000053201"/>
    </source>
</evidence>
<reference evidence="13 14" key="1">
    <citation type="submission" date="2009-08" db="EMBL/GenBank/DDBJ databases">
        <title>The Genome Sequence of Spizellomyces punctatus strain DAOM BR117.</title>
        <authorList>
            <consortium name="The Broad Institute Genome Sequencing Platform"/>
            <person name="Russ C."/>
            <person name="Cuomo C."/>
            <person name="Shea T."/>
            <person name="Young S.K."/>
            <person name="Zeng Q."/>
            <person name="Koehrsen M."/>
            <person name="Haas B."/>
            <person name="Borodovsky M."/>
            <person name="Guigo R."/>
            <person name="Alvarado L."/>
            <person name="Berlin A."/>
            <person name="Bochicchio J."/>
            <person name="Borenstein D."/>
            <person name="Chapman S."/>
            <person name="Chen Z."/>
            <person name="Engels R."/>
            <person name="Freedman E."/>
            <person name="Gellesch M."/>
            <person name="Goldberg J."/>
            <person name="Griggs A."/>
            <person name="Gujja S."/>
            <person name="Heiman D."/>
            <person name="Hepburn T."/>
            <person name="Howarth C."/>
            <person name="Jen D."/>
            <person name="Larson L."/>
            <person name="Lewis B."/>
            <person name="Mehta T."/>
            <person name="Park D."/>
            <person name="Pearson M."/>
            <person name="Roberts A."/>
            <person name="Saif S."/>
            <person name="Shenoy N."/>
            <person name="Sisk P."/>
            <person name="Stolte C."/>
            <person name="Sykes S."/>
            <person name="Thomson T."/>
            <person name="Walk T."/>
            <person name="White J."/>
            <person name="Yandava C."/>
            <person name="Burger G."/>
            <person name="Gray M.W."/>
            <person name="Holland P.W.H."/>
            <person name="King N."/>
            <person name="Lang F.B.F."/>
            <person name="Roger A.J."/>
            <person name="Ruiz-Trillo I."/>
            <person name="Lander E."/>
            <person name="Nusbaum C."/>
        </authorList>
    </citation>
    <scope>NUCLEOTIDE SEQUENCE [LARGE SCALE GENOMIC DNA]</scope>
    <source>
        <strain evidence="13 14">DAOM BR117</strain>
    </source>
</reference>
<evidence type="ECO:0000256" key="6">
    <source>
        <dbReference type="ARBA" id="ARBA00022801"/>
    </source>
</evidence>
<feature type="transmembrane region" description="Helical" evidence="10">
    <location>
        <begin position="314"/>
        <end position="336"/>
    </location>
</feature>
<evidence type="ECO:0000259" key="12">
    <source>
        <dbReference type="Pfam" id="PF01694"/>
    </source>
</evidence>
<dbReference type="InterPro" id="IPR002610">
    <property type="entry name" value="Peptidase_S54_rhomboid-like"/>
</dbReference>
<dbReference type="PANTHER" id="PTHR22936">
    <property type="entry name" value="RHOMBOID-RELATED"/>
    <property type="match status" value="1"/>
</dbReference>
<comment type="similarity">
    <text evidence="3 10">Belongs to the peptidase S54 family.</text>
</comment>
<protein>
    <recommendedName>
        <fullName evidence="10">Rhomboid-type serine protease</fullName>
        <ecNumber evidence="10">3.4.21.105</ecNumber>
    </recommendedName>
</protein>
<dbReference type="EC" id="3.4.21.105" evidence="10"/>
<dbReference type="GeneID" id="27690050"/>
<dbReference type="GO" id="GO:0004252">
    <property type="term" value="F:serine-type endopeptidase activity"/>
    <property type="evidence" value="ECO:0007669"/>
    <property type="project" value="InterPro"/>
</dbReference>
<comment type="function">
    <text evidence="10">Serine protease involved in intramembrane proteolysis.</text>
</comment>
<feature type="transmembrane region" description="Helical" evidence="10">
    <location>
        <begin position="403"/>
        <end position="424"/>
    </location>
</feature>
<feature type="compositionally biased region" description="Basic and acidic residues" evidence="11">
    <location>
        <begin position="25"/>
        <end position="36"/>
    </location>
</feature>
<evidence type="ECO:0000256" key="9">
    <source>
        <dbReference type="ARBA" id="ARBA00023136"/>
    </source>
</evidence>
<keyword evidence="8 10" id="KW-1133">Transmembrane helix</keyword>
<evidence type="ECO:0000256" key="4">
    <source>
        <dbReference type="ARBA" id="ARBA00022670"/>
    </source>
</evidence>
<evidence type="ECO:0000256" key="10">
    <source>
        <dbReference type="RuleBase" id="RU362115"/>
    </source>
</evidence>
<keyword evidence="4 10" id="KW-0645">Protease</keyword>
<dbReference type="AlphaFoldDB" id="A0A0L0H8C3"/>
<evidence type="ECO:0000313" key="13">
    <source>
        <dbReference type="EMBL" id="KNC97770.1"/>
    </source>
</evidence>
<comment type="subcellular location">
    <subcellularLocation>
        <location evidence="2 10">Membrane</location>
        <topology evidence="2 10">Multi-pass membrane protein</topology>
    </subcellularLocation>
</comment>
<organism evidence="13 14">
    <name type="scientific">Spizellomyces punctatus (strain DAOM BR117)</name>
    <dbReference type="NCBI Taxonomy" id="645134"/>
    <lineage>
        <taxon>Eukaryota</taxon>
        <taxon>Fungi</taxon>
        <taxon>Fungi incertae sedis</taxon>
        <taxon>Chytridiomycota</taxon>
        <taxon>Chytridiomycota incertae sedis</taxon>
        <taxon>Chytridiomycetes</taxon>
        <taxon>Spizellomycetales</taxon>
        <taxon>Spizellomycetaceae</taxon>
        <taxon>Spizellomyces</taxon>
    </lineage>
</organism>
<feature type="compositionally biased region" description="Basic and acidic residues" evidence="11">
    <location>
        <begin position="46"/>
        <end position="60"/>
    </location>
</feature>
<dbReference type="InterPro" id="IPR022764">
    <property type="entry name" value="Peptidase_S54_rhomboid_dom"/>
</dbReference>
<feature type="transmembrane region" description="Helical" evidence="10">
    <location>
        <begin position="348"/>
        <end position="368"/>
    </location>
</feature>
<feature type="region of interest" description="Disordered" evidence="11">
    <location>
        <begin position="1"/>
        <end position="85"/>
    </location>
</feature>
<keyword evidence="9 10" id="KW-0472">Membrane</keyword>
<dbReference type="EMBL" id="KQ257462">
    <property type="protein sequence ID" value="KNC97770.1"/>
    <property type="molecule type" value="Genomic_DNA"/>
</dbReference>
<comment type="catalytic activity">
    <reaction evidence="1 10">
        <text>Cleaves type-1 transmembrane domains using a catalytic dyad composed of serine and histidine that are contributed by different transmembrane domains.</text>
        <dbReference type="EC" id="3.4.21.105"/>
    </reaction>
</comment>
<keyword evidence="14" id="KW-1185">Reference proteome</keyword>
<feature type="transmembrane region" description="Helical" evidence="10">
    <location>
        <begin position="288"/>
        <end position="308"/>
    </location>
</feature>
<dbReference type="GO" id="GO:0016020">
    <property type="term" value="C:membrane"/>
    <property type="evidence" value="ECO:0007669"/>
    <property type="project" value="UniProtKB-SubCell"/>
</dbReference>
<dbReference type="Proteomes" id="UP000053201">
    <property type="component" value="Unassembled WGS sequence"/>
</dbReference>
<dbReference type="OrthoDB" id="2146116at2759"/>
<keyword evidence="6 10" id="KW-0378">Hydrolase</keyword>
<evidence type="ECO:0000256" key="8">
    <source>
        <dbReference type="ARBA" id="ARBA00022989"/>
    </source>
</evidence>
<sequence length="463" mass="51126">MGKSKKNGKVSPYPTSAWYPSIYEGDAHDSSSDSDLRNYVFYSDPLSREDLRRSPDEKKGTSTSSKRNSSQPHSPTSPLIVSPSHKPSVDYATVIEEGGTAGSEGFREKAPDMSYYTRMAAEEAEAVEKLPAALHNPKVRIQLAKLKPHRPWFLGLMTLLQVGTLIASFVINQKNTGSIIQTNPFNYMIGPTSGVLISMGARFVPCMRTGTGLENVTRIECPIGIQGSQEGGTICTLADICGFTGLNGEVPNQWYRFITAIGLHGGVLHLAFNMSFQVRTGFQMEKDFGWWRIAAIYLASGIAGFVFGANFNPLTPSVGCSGALYGLMACLLLDLFQNWRLISRPWLELFKMLIQIVISLLIGMLPFIDNFAHIGGFYTGIVAGLLFMPTIHFGKWDKWRKRILMIIALPALVLIMVFLIRGFYGSGPGCTWCKYLNCIPGMPWCEEKWSAAQVVTQTNSTAR</sequence>
<evidence type="ECO:0000256" key="7">
    <source>
        <dbReference type="ARBA" id="ARBA00022825"/>
    </source>
</evidence>
<feature type="compositionally biased region" description="Polar residues" evidence="11">
    <location>
        <begin position="61"/>
        <end position="79"/>
    </location>
</feature>
<evidence type="ECO:0000256" key="5">
    <source>
        <dbReference type="ARBA" id="ARBA00022692"/>
    </source>
</evidence>
<evidence type="ECO:0000256" key="1">
    <source>
        <dbReference type="ARBA" id="ARBA00000156"/>
    </source>
</evidence>
<dbReference type="RefSeq" id="XP_016605810.1">
    <property type="nucleotide sequence ID" value="XM_016754969.1"/>
</dbReference>
<name>A0A0L0H8C3_SPIPD</name>
<dbReference type="Gene3D" id="1.20.1540.10">
    <property type="entry name" value="Rhomboid-like"/>
    <property type="match status" value="1"/>
</dbReference>
<feature type="transmembrane region" description="Helical" evidence="10">
    <location>
        <begin position="254"/>
        <end position="276"/>
    </location>
</feature>
<feature type="domain" description="Peptidase S54 rhomboid" evidence="12">
    <location>
        <begin position="252"/>
        <end position="388"/>
    </location>
</feature>
<keyword evidence="7 10" id="KW-0720">Serine protease</keyword>
<dbReference type="InterPro" id="IPR035952">
    <property type="entry name" value="Rhomboid-like_sf"/>
</dbReference>
<dbReference type="GO" id="GO:0006508">
    <property type="term" value="P:proteolysis"/>
    <property type="evidence" value="ECO:0007669"/>
    <property type="project" value="UniProtKB-KW"/>
</dbReference>
<proteinExistence type="inferred from homology"/>
<evidence type="ECO:0000256" key="11">
    <source>
        <dbReference type="SAM" id="MobiDB-lite"/>
    </source>
</evidence>
<gene>
    <name evidence="13" type="ORF">SPPG_06769</name>
</gene>
<dbReference type="SUPFAM" id="SSF144091">
    <property type="entry name" value="Rhomboid-like"/>
    <property type="match status" value="1"/>
</dbReference>
<feature type="transmembrane region" description="Helical" evidence="10">
    <location>
        <begin position="374"/>
        <end position="391"/>
    </location>
</feature>
<feature type="transmembrane region" description="Helical" evidence="10">
    <location>
        <begin position="152"/>
        <end position="171"/>
    </location>
</feature>